<evidence type="ECO:0000313" key="2">
    <source>
        <dbReference type="Proteomes" id="UP000299102"/>
    </source>
</evidence>
<dbReference type="Proteomes" id="UP000299102">
    <property type="component" value="Unassembled WGS sequence"/>
</dbReference>
<sequence length="150" mass="17395">MRGREPRWSLPYDCESVYRAHVALIREICEVHGHTPSNVMYAAYMCRRMRHLQIAAKLVHSSQFNCRPILAPLGRALALVSRLKLQAAVLGVRLPQSVAEGHDEPPFRLVYWSDSKTVLTWIRTRTRNYKAFVAHLLAEIEDETKTIEWR</sequence>
<reference evidence="1 2" key="1">
    <citation type="journal article" date="2019" name="Commun. Biol.">
        <title>The bagworm genome reveals a unique fibroin gene that provides high tensile strength.</title>
        <authorList>
            <person name="Kono N."/>
            <person name="Nakamura H."/>
            <person name="Ohtoshi R."/>
            <person name="Tomita M."/>
            <person name="Numata K."/>
            <person name="Arakawa K."/>
        </authorList>
    </citation>
    <scope>NUCLEOTIDE SEQUENCE [LARGE SCALE GENOMIC DNA]</scope>
</reference>
<organism evidence="1 2">
    <name type="scientific">Eumeta variegata</name>
    <name type="common">Bagworm moth</name>
    <name type="synonym">Eumeta japonica</name>
    <dbReference type="NCBI Taxonomy" id="151549"/>
    <lineage>
        <taxon>Eukaryota</taxon>
        <taxon>Metazoa</taxon>
        <taxon>Ecdysozoa</taxon>
        <taxon>Arthropoda</taxon>
        <taxon>Hexapoda</taxon>
        <taxon>Insecta</taxon>
        <taxon>Pterygota</taxon>
        <taxon>Neoptera</taxon>
        <taxon>Endopterygota</taxon>
        <taxon>Lepidoptera</taxon>
        <taxon>Glossata</taxon>
        <taxon>Ditrysia</taxon>
        <taxon>Tineoidea</taxon>
        <taxon>Psychidae</taxon>
        <taxon>Oiketicinae</taxon>
        <taxon>Eumeta</taxon>
    </lineage>
</organism>
<dbReference type="OrthoDB" id="5983986at2759"/>
<gene>
    <name evidence="1" type="ORF">EVAR_95501_1</name>
</gene>
<keyword evidence="2" id="KW-1185">Reference proteome</keyword>
<dbReference type="AlphaFoldDB" id="A0A4C1UJI6"/>
<evidence type="ECO:0000313" key="1">
    <source>
        <dbReference type="EMBL" id="GBP26330.1"/>
    </source>
</evidence>
<dbReference type="EMBL" id="BGZK01000179">
    <property type="protein sequence ID" value="GBP26330.1"/>
    <property type="molecule type" value="Genomic_DNA"/>
</dbReference>
<protein>
    <submittedName>
        <fullName evidence="1">Uncharacterized protein</fullName>
    </submittedName>
</protein>
<proteinExistence type="predicted"/>
<comment type="caution">
    <text evidence="1">The sequence shown here is derived from an EMBL/GenBank/DDBJ whole genome shotgun (WGS) entry which is preliminary data.</text>
</comment>
<name>A0A4C1UJI6_EUMVA</name>
<accession>A0A4C1UJI6</accession>